<evidence type="ECO:0000256" key="1">
    <source>
        <dbReference type="SAM" id="MobiDB-lite"/>
    </source>
</evidence>
<name>F6HBL0_VITVI</name>
<keyword evidence="3" id="KW-1185">Reference proteome</keyword>
<dbReference type="EMBL" id="FN595512">
    <property type="protein sequence ID" value="CCB49609.1"/>
    <property type="molecule type" value="Genomic_DNA"/>
</dbReference>
<accession>F6HBL0</accession>
<evidence type="ECO:0000313" key="2">
    <source>
        <dbReference type="EMBL" id="CCB49609.1"/>
    </source>
</evidence>
<feature type="region of interest" description="Disordered" evidence="1">
    <location>
        <begin position="122"/>
        <end position="148"/>
    </location>
</feature>
<organism evidence="2 3">
    <name type="scientific">Vitis vinifera</name>
    <name type="common">Grape</name>
    <dbReference type="NCBI Taxonomy" id="29760"/>
    <lineage>
        <taxon>Eukaryota</taxon>
        <taxon>Viridiplantae</taxon>
        <taxon>Streptophyta</taxon>
        <taxon>Embryophyta</taxon>
        <taxon>Tracheophyta</taxon>
        <taxon>Spermatophyta</taxon>
        <taxon>Magnoliopsida</taxon>
        <taxon>eudicotyledons</taxon>
        <taxon>Gunneridae</taxon>
        <taxon>Pentapetalae</taxon>
        <taxon>rosids</taxon>
        <taxon>Vitales</taxon>
        <taxon>Vitaceae</taxon>
        <taxon>Viteae</taxon>
        <taxon>Vitis</taxon>
    </lineage>
</organism>
<sequence length="148" mass="16535">MKIKREAIYFSSEREYSDGVPEPLQKSNRIKSRKITAFGLPTPLDNIQTIGFITGNAIPSLENLLTCVIIRRRSHTGIIDPNPIRIIVRLNQDRSSRGIATFELEVLVVMRRNIGFEGRVDEEGRGEAEERGGAGGGVRSVRMAQLED</sequence>
<dbReference type="Proteomes" id="UP000009183">
    <property type="component" value="Chromosome 3"/>
</dbReference>
<dbReference type="PaxDb" id="29760-VIT_03s0088g00920.t01"/>
<dbReference type="HOGENOM" id="CLU_1762104_0_0_1"/>
<proteinExistence type="predicted"/>
<dbReference type="AlphaFoldDB" id="F6HBL0"/>
<gene>
    <name evidence="2" type="ordered locus">VIT_03s0088g00920</name>
</gene>
<reference evidence="3" key="1">
    <citation type="journal article" date="2007" name="Nature">
        <title>The grapevine genome sequence suggests ancestral hexaploidization in major angiosperm phyla.</title>
        <authorList>
            <consortium name="The French-Italian Public Consortium for Grapevine Genome Characterization."/>
            <person name="Jaillon O."/>
            <person name="Aury J.-M."/>
            <person name="Noel B."/>
            <person name="Policriti A."/>
            <person name="Clepet C."/>
            <person name="Casagrande A."/>
            <person name="Choisne N."/>
            <person name="Aubourg S."/>
            <person name="Vitulo N."/>
            <person name="Jubin C."/>
            <person name="Vezzi A."/>
            <person name="Legeai F."/>
            <person name="Hugueney P."/>
            <person name="Dasilva C."/>
            <person name="Horner D."/>
            <person name="Mica E."/>
            <person name="Jublot D."/>
            <person name="Poulain J."/>
            <person name="Bruyere C."/>
            <person name="Billault A."/>
            <person name="Segurens B."/>
            <person name="Gouyvenoux M."/>
            <person name="Ugarte E."/>
            <person name="Cattonaro F."/>
            <person name="Anthouard V."/>
            <person name="Vico V."/>
            <person name="Del Fabbro C."/>
            <person name="Alaux M."/>
            <person name="Di Gaspero G."/>
            <person name="Dumas V."/>
            <person name="Felice N."/>
            <person name="Paillard S."/>
            <person name="Juman I."/>
            <person name="Moroldo M."/>
            <person name="Scalabrin S."/>
            <person name="Canaguier A."/>
            <person name="Le Clainche I."/>
            <person name="Malacrida G."/>
            <person name="Durand E."/>
            <person name="Pesole G."/>
            <person name="Laucou V."/>
            <person name="Chatelet P."/>
            <person name="Merdinoglu D."/>
            <person name="Delledonne M."/>
            <person name="Pezzotti M."/>
            <person name="Lecharny A."/>
            <person name="Scarpelli C."/>
            <person name="Artiguenave F."/>
            <person name="Pe M.E."/>
            <person name="Valle G."/>
            <person name="Morgante M."/>
            <person name="Caboche M."/>
            <person name="Adam-Blondon A.-F."/>
            <person name="Weissenbach J."/>
            <person name="Quetier F."/>
            <person name="Wincker P."/>
        </authorList>
    </citation>
    <scope>NUCLEOTIDE SEQUENCE [LARGE SCALE GENOMIC DNA]</scope>
    <source>
        <strain evidence="3">cv. Pinot noir / PN40024</strain>
    </source>
</reference>
<dbReference type="InParanoid" id="F6HBL0"/>
<protein>
    <submittedName>
        <fullName evidence="2">Uncharacterized protein</fullName>
    </submittedName>
</protein>
<feature type="compositionally biased region" description="Basic and acidic residues" evidence="1">
    <location>
        <begin position="122"/>
        <end position="132"/>
    </location>
</feature>
<evidence type="ECO:0000313" key="3">
    <source>
        <dbReference type="Proteomes" id="UP000009183"/>
    </source>
</evidence>